<gene>
    <name evidence="3" type="ORF">QBC47DRAFT_436784</name>
</gene>
<keyword evidence="4" id="KW-1185">Reference proteome</keyword>
<sequence>MEEPKSHDPNSLSSAPSDHFPYQPLSETASTIRVLWLHPKDEAQKHDDLHIDLEEIPLQEPPEFYAISYTWDGQKPTVPIRCGDREMLVTANCFQILCQLRAETAFRIWIDAICIDQSSIFERNSQVAMMADIYQKAAGVWIWLGELEQDCHDFLLKLTEPTWEQDVDRNPEEGRHPAQIIRSLAGRPWFSRVWTLQEYILPPSDNSICILLGSSKFLFNPLLIRVFDVLGPIKYHPFVQPLLSIFALRTQFVQRRAGNNDMEEEMLVDEVFSAASRRACFNPKDRIFGMHGLLSMLDPAFPTPDYSKNVVDIYADAVKWMLVRSGDNLDLLYSAFSVDLLRNKSELGSDADNLPSWVPDFTIDPVVDPSWGTRNHLTPPLSPPEAVSKFEVLPRRRLRVSGRFVTTISSYHKPHVPQGDEQYVSKSTDLLLAMIDWFAAFQKVRQPEMIQTFLEECISQWSAYDDASAAWFEHVMELARDKPDPSVRVARPLDELQIRSWLIRVADLSNRLLGGASEQESLPDSVLSAWKDIIMQDLFRHWGGCITSSGQIGFGQGDIQSGDAVFVVAGLMYPLVLRRARATVTEDEWTRGSEDWKLIGRALVENISEGWGPSNPYRHEAVLC</sequence>
<dbReference type="PANTHER" id="PTHR24148">
    <property type="entry name" value="ANKYRIN REPEAT DOMAIN-CONTAINING PROTEIN 39 HOMOLOG-RELATED"/>
    <property type="match status" value="1"/>
</dbReference>
<dbReference type="AlphaFoldDB" id="A0AAJ0BNK7"/>
<evidence type="ECO:0000313" key="4">
    <source>
        <dbReference type="Proteomes" id="UP001239445"/>
    </source>
</evidence>
<dbReference type="InterPro" id="IPR052895">
    <property type="entry name" value="HetReg/Transcr_Mod"/>
</dbReference>
<dbReference type="Pfam" id="PF06985">
    <property type="entry name" value="HET"/>
    <property type="match status" value="1"/>
</dbReference>
<dbReference type="Proteomes" id="UP001239445">
    <property type="component" value="Unassembled WGS sequence"/>
</dbReference>
<feature type="region of interest" description="Disordered" evidence="1">
    <location>
        <begin position="1"/>
        <end position="20"/>
    </location>
</feature>
<comment type="caution">
    <text evidence="3">The sequence shown here is derived from an EMBL/GenBank/DDBJ whole genome shotgun (WGS) entry which is preliminary data.</text>
</comment>
<organism evidence="3 4">
    <name type="scientific">Echria macrotheca</name>
    <dbReference type="NCBI Taxonomy" id="438768"/>
    <lineage>
        <taxon>Eukaryota</taxon>
        <taxon>Fungi</taxon>
        <taxon>Dikarya</taxon>
        <taxon>Ascomycota</taxon>
        <taxon>Pezizomycotina</taxon>
        <taxon>Sordariomycetes</taxon>
        <taxon>Sordariomycetidae</taxon>
        <taxon>Sordariales</taxon>
        <taxon>Schizotheciaceae</taxon>
        <taxon>Echria</taxon>
    </lineage>
</organism>
<feature type="domain" description="Heterokaryon incompatibility" evidence="2">
    <location>
        <begin position="65"/>
        <end position="198"/>
    </location>
</feature>
<evidence type="ECO:0000256" key="1">
    <source>
        <dbReference type="SAM" id="MobiDB-lite"/>
    </source>
</evidence>
<dbReference type="EMBL" id="MU839828">
    <property type="protein sequence ID" value="KAK1759186.1"/>
    <property type="molecule type" value="Genomic_DNA"/>
</dbReference>
<evidence type="ECO:0000259" key="2">
    <source>
        <dbReference type="Pfam" id="PF06985"/>
    </source>
</evidence>
<proteinExistence type="predicted"/>
<dbReference type="PANTHER" id="PTHR24148:SF64">
    <property type="entry name" value="HETEROKARYON INCOMPATIBILITY DOMAIN-CONTAINING PROTEIN"/>
    <property type="match status" value="1"/>
</dbReference>
<evidence type="ECO:0000313" key="3">
    <source>
        <dbReference type="EMBL" id="KAK1759186.1"/>
    </source>
</evidence>
<protein>
    <submittedName>
        <fullName evidence="3">Heterokaryon incompatibility protein-domain-containing protein</fullName>
    </submittedName>
</protein>
<dbReference type="InterPro" id="IPR010730">
    <property type="entry name" value="HET"/>
</dbReference>
<name>A0AAJ0BNK7_9PEZI</name>
<accession>A0AAJ0BNK7</accession>
<reference evidence="3" key="1">
    <citation type="submission" date="2023-06" db="EMBL/GenBank/DDBJ databases">
        <title>Genome-scale phylogeny and comparative genomics of the fungal order Sordariales.</title>
        <authorList>
            <consortium name="Lawrence Berkeley National Laboratory"/>
            <person name="Hensen N."/>
            <person name="Bonometti L."/>
            <person name="Westerberg I."/>
            <person name="Brannstrom I.O."/>
            <person name="Guillou S."/>
            <person name="Cros-Aarteil S."/>
            <person name="Calhoun S."/>
            <person name="Haridas S."/>
            <person name="Kuo A."/>
            <person name="Mondo S."/>
            <person name="Pangilinan J."/>
            <person name="Riley R."/>
            <person name="Labutti K."/>
            <person name="Andreopoulos B."/>
            <person name="Lipzen A."/>
            <person name="Chen C."/>
            <person name="Yanf M."/>
            <person name="Daum C."/>
            <person name="Ng V."/>
            <person name="Clum A."/>
            <person name="Steindorff A."/>
            <person name="Ohm R."/>
            <person name="Martin F."/>
            <person name="Silar P."/>
            <person name="Natvig D."/>
            <person name="Lalanne C."/>
            <person name="Gautier V."/>
            <person name="Ament-Velasquez S.L."/>
            <person name="Kruys A."/>
            <person name="Hutchinson M.I."/>
            <person name="Powell A.J."/>
            <person name="Barry K."/>
            <person name="Miller A.N."/>
            <person name="Grigoriev I.V."/>
            <person name="Debuchy R."/>
            <person name="Gladieux P."/>
            <person name="Thoren M.H."/>
            <person name="Johannesson H."/>
        </authorList>
    </citation>
    <scope>NUCLEOTIDE SEQUENCE</scope>
    <source>
        <strain evidence="3">PSN4</strain>
    </source>
</reference>